<comment type="caution">
    <text evidence="1">The sequence shown here is derived from an EMBL/GenBank/DDBJ whole genome shotgun (WGS) entry which is preliminary data.</text>
</comment>
<dbReference type="PIRSF" id="PIRSF029720">
    <property type="entry name" value="UCP029720"/>
    <property type="match status" value="1"/>
</dbReference>
<dbReference type="Pfam" id="PF03640">
    <property type="entry name" value="Lipoprotein_15"/>
    <property type="match status" value="2"/>
</dbReference>
<organism evidence="1 2">
    <name type="scientific">Dyella ginsengisoli</name>
    <dbReference type="NCBI Taxonomy" id="363848"/>
    <lineage>
        <taxon>Bacteria</taxon>
        <taxon>Pseudomonadati</taxon>
        <taxon>Pseudomonadota</taxon>
        <taxon>Gammaproteobacteria</taxon>
        <taxon>Lysobacterales</taxon>
        <taxon>Rhodanobacteraceae</taxon>
        <taxon>Dyella</taxon>
    </lineage>
</organism>
<sequence length="117" mass="12035">MGLALALASPLMHAQSVPVADAQGILHDAAGMTLYTYDPDAPGRSVCSGPCAKVWPPAMATAGAVAHEPLDLAAREDGSRQWAVHGHPLYGYVADVTPGQASGDGVNGRWHVARIAP</sequence>
<dbReference type="InterPro" id="IPR014558">
    <property type="entry name" value="UCP029720"/>
</dbReference>
<evidence type="ECO:0008006" key="3">
    <source>
        <dbReference type="Google" id="ProtNLM"/>
    </source>
</evidence>
<dbReference type="EMBL" id="JADIKM010000001">
    <property type="protein sequence ID" value="MFK2902367.1"/>
    <property type="molecule type" value="Genomic_DNA"/>
</dbReference>
<dbReference type="PANTHER" id="PTHR39335:SF1">
    <property type="entry name" value="BLL4220 PROTEIN"/>
    <property type="match status" value="1"/>
</dbReference>
<dbReference type="PANTHER" id="PTHR39335">
    <property type="entry name" value="BLL4220 PROTEIN"/>
    <property type="match status" value="1"/>
</dbReference>
<accession>A0ABW8JMM1</accession>
<name>A0ABW8JMM1_9GAMM</name>
<gene>
    <name evidence="1" type="ORF">ISP17_00215</name>
</gene>
<evidence type="ECO:0000313" key="2">
    <source>
        <dbReference type="Proteomes" id="UP001620460"/>
    </source>
</evidence>
<dbReference type="Proteomes" id="UP001620460">
    <property type="component" value="Unassembled WGS sequence"/>
</dbReference>
<dbReference type="InterPro" id="IPR005297">
    <property type="entry name" value="Lipoprotein_repeat"/>
</dbReference>
<keyword evidence="2" id="KW-1185">Reference proteome</keyword>
<reference evidence="1 2" key="1">
    <citation type="submission" date="2020-10" db="EMBL/GenBank/DDBJ databases">
        <title>Phylogeny of dyella-like bacteria.</title>
        <authorList>
            <person name="Fu J."/>
        </authorList>
    </citation>
    <scope>NUCLEOTIDE SEQUENCE [LARGE SCALE GENOMIC DNA]</scope>
    <source>
        <strain evidence="1 2">Gsoil3046</strain>
    </source>
</reference>
<proteinExistence type="predicted"/>
<protein>
    <recommendedName>
        <fullName evidence="3">Lipoprotein</fullName>
    </recommendedName>
</protein>
<evidence type="ECO:0000313" key="1">
    <source>
        <dbReference type="EMBL" id="MFK2902367.1"/>
    </source>
</evidence>